<dbReference type="Proteomes" id="UP000007799">
    <property type="component" value="Unassembled WGS sequence"/>
</dbReference>
<keyword evidence="4" id="KW-0999">Mitochondrion inner membrane</keyword>
<dbReference type="Gene3D" id="1.10.287.110">
    <property type="entry name" value="DnaJ domain"/>
    <property type="match status" value="1"/>
</dbReference>
<evidence type="ECO:0000256" key="1">
    <source>
        <dbReference type="ARBA" id="ARBA00004637"/>
    </source>
</evidence>
<dbReference type="InterPro" id="IPR005341">
    <property type="entry name" value="Tim16"/>
</dbReference>
<evidence type="ECO:0000313" key="11">
    <source>
        <dbReference type="Proteomes" id="UP000007799"/>
    </source>
</evidence>
<keyword evidence="8" id="KW-0472">Membrane</keyword>
<reference evidence="10" key="1">
    <citation type="submission" date="2009-08" db="EMBL/GenBank/DDBJ databases">
        <title>Annotation of Salpingoeca rosetta.</title>
        <authorList>
            <consortium name="The Broad Institute Genome Sequencing Platform"/>
            <person name="Russ C."/>
            <person name="Cuomo C."/>
            <person name="Burger G."/>
            <person name="Gray M.W."/>
            <person name="Holland P.W.H."/>
            <person name="King N."/>
            <person name="Lang F.B.F."/>
            <person name="Roger A.J."/>
            <person name="Ruiz-Trillo I."/>
            <person name="Young S.K."/>
            <person name="Zeng Q."/>
            <person name="Gargeya S."/>
            <person name="Alvarado L."/>
            <person name="Berlin A."/>
            <person name="Chapman S.B."/>
            <person name="Chen Z."/>
            <person name="Freedman E."/>
            <person name="Gellesch M."/>
            <person name="Goldberg J."/>
            <person name="Griggs A."/>
            <person name="Gujja S."/>
            <person name="Heilman E."/>
            <person name="Heiman D."/>
            <person name="Howarth C."/>
            <person name="Mehta T."/>
            <person name="Neiman D."/>
            <person name="Pearson M."/>
            <person name="Roberts A."/>
            <person name="Saif S."/>
            <person name="Shea T."/>
            <person name="Shenoy N."/>
            <person name="Sisk P."/>
            <person name="Stolte C."/>
            <person name="Sykes S."/>
            <person name="White J."/>
            <person name="Yandava C."/>
            <person name="Haas B."/>
            <person name="Nusbaum C."/>
            <person name="Birren B."/>
        </authorList>
    </citation>
    <scope>NUCLEOTIDE SEQUENCE [LARGE SCALE GENOMIC DNA]</scope>
    <source>
        <strain evidence="10">ATCC 50818</strain>
    </source>
</reference>
<dbReference type="EMBL" id="GL832972">
    <property type="protein sequence ID" value="EGD75571.1"/>
    <property type="molecule type" value="Genomic_DNA"/>
</dbReference>
<name>F2UFK3_SALR5</name>
<evidence type="ECO:0000313" key="10">
    <source>
        <dbReference type="EMBL" id="EGD75571.1"/>
    </source>
</evidence>
<evidence type="ECO:0000256" key="6">
    <source>
        <dbReference type="ARBA" id="ARBA00023010"/>
    </source>
</evidence>
<dbReference type="RefSeq" id="XP_004992028.1">
    <property type="nucleotide sequence ID" value="XM_004991971.1"/>
</dbReference>
<dbReference type="eggNOG" id="KOG3442">
    <property type="taxonomic scope" value="Eukaryota"/>
</dbReference>
<sequence>MASRIIAYIVLTATQVFGRAFAQAYREAAAKAGKGGNAARAANAANNARKQAATAATAASISRRSGMSLDEAMKVLNITAETPKEEVKAAYEHMFEANSKKKGGSFYLQSKVYRARQTLEDLQPEKFGDAKQTASSSSSSTADANTAPSSSSSSSSSSSESQSTKSDSSSK</sequence>
<dbReference type="Pfam" id="PF03656">
    <property type="entry name" value="Pam16"/>
    <property type="match status" value="1"/>
</dbReference>
<dbReference type="OMA" id="AKYLIQI"/>
<feature type="region of interest" description="Disordered" evidence="9">
    <location>
        <begin position="121"/>
        <end position="171"/>
    </location>
</feature>
<comment type="subcellular location">
    <subcellularLocation>
        <location evidence="1">Mitochondrion inner membrane</location>
        <topology evidence="1">Peripheral membrane protein</topology>
    </subcellularLocation>
</comment>
<protein>
    <recommendedName>
        <fullName evidence="12">Mitochondrial import inner membrane translocase subunit tim16</fullName>
    </recommendedName>
</protein>
<evidence type="ECO:0008006" key="12">
    <source>
        <dbReference type="Google" id="ProtNLM"/>
    </source>
</evidence>
<feature type="compositionally biased region" description="Low complexity" evidence="9">
    <location>
        <begin position="133"/>
        <end position="171"/>
    </location>
</feature>
<dbReference type="GO" id="GO:0030150">
    <property type="term" value="P:protein import into mitochondrial matrix"/>
    <property type="evidence" value="ECO:0007669"/>
    <property type="project" value="InterPro"/>
</dbReference>
<dbReference type="FunFam" id="1.10.287.110:FF:000006">
    <property type="entry name" value="Import inner membrane translocase subunit TIM16"/>
    <property type="match status" value="1"/>
</dbReference>
<dbReference type="PANTHER" id="PTHR12388:SF0">
    <property type="entry name" value="MITOCHONDRIAL IMPORT INNER MEMBRANE TRANSLOCASE SUBUNIT TIM16"/>
    <property type="match status" value="1"/>
</dbReference>
<keyword evidence="7" id="KW-0496">Mitochondrion</keyword>
<dbReference type="InParanoid" id="F2UFK3"/>
<dbReference type="STRING" id="946362.F2UFK3"/>
<dbReference type="InterPro" id="IPR036869">
    <property type="entry name" value="J_dom_sf"/>
</dbReference>
<evidence type="ECO:0000256" key="2">
    <source>
        <dbReference type="ARBA" id="ARBA00008817"/>
    </source>
</evidence>
<proteinExistence type="inferred from homology"/>
<keyword evidence="3" id="KW-0813">Transport</keyword>
<dbReference type="PANTHER" id="PTHR12388">
    <property type="entry name" value="MITOCHONDRIA ASSOCIATED GRANULOCYTE MACROPHAGE CSF SIGNALING MOLECULE"/>
    <property type="match status" value="1"/>
</dbReference>
<gene>
    <name evidence="10" type="ORF">PTSG_06640</name>
</gene>
<organism evidence="11">
    <name type="scientific">Salpingoeca rosetta (strain ATCC 50818 / BSB-021)</name>
    <dbReference type="NCBI Taxonomy" id="946362"/>
    <lineage>
        <taxon>Eukaryota</taxon>
        <taxon>Choanoflagellata</taxon>
        <taxon>Craspedida</taxon>
        <taxon>Salpingoecidae</taxon>
        <taxon>Salpingoeca</taxon>
    </lineage>
</organism>
<dbReference type="KEGG" id="sre:PTSG_06640"/>
<keyword evidence="5" id="KW-0653">Protein transport</keyword>
<dbReference type="GO" id="GO:0005744">
    <property type="term" value="C:TIM23 mitochondrial import inner membrane translocase complex"/>
    <property type="evidence" value="ECO:0007669"/>
    <property type="project" value="InterPro"/>
</dbReference>
<dbReference type="FunCoup" id="F2UFK3">
    <property type="interactions" value="602"/>
</dbReference>
<keyword evidence="6" id="KW-0811">Translocation</keyword>
<comment type="similarity">
    <text evidence="2">Belongs to the TIM16/PAM16 family.</text>
</comment>
<accession>F2UFK3</accession>
<evidence type="ECO:0000256" key="8">
    <source>
        <dbReference type="ARBA" id="ARBA00023136"/>
    </source>
</evidence>
<evidence type="ECO:0000256" key="7">
    <source>
        <dbReference type="ARBA" id="ARBA00023128"/>
    </source>
</evidence>
<dbReference type="GeneID" id="16072587"/>
<evidence type="ECO:0000256" key="5">
    <source>
        <dbReference type="ARBA" id="ARBA00022927"/>
    </source>
</evidence>
<evidence type="ECO:0000256" key="4">
    <source>
        <dbReference type="ARBA" id="ARBA00022792"/>
    </source>
</evidence>
<keyword evidence="11" id="KW-1185">Reference proteome</keyword>
<evidence type="ECO:0000256" key="3">
    <source>
        <dbReference type="ARBA" id="ARBA00022448"/>
    </source>
</evidence>
<evidence type="ECO:0000256" key="9">
    <source>
        <dbReference type="SAM" id="MobiDB-lite"/>
    </source>
</evidence>
<dbReference type="AlphaFoldDB" id="F2UFK3"/>
<dbReference type="OrthoDB" id="10262892at2759"/>